<name>A0A8X6KBI4_9ARAC</name>
<dbReference type="OrthoDB" id="8069526at2759"/>
<dbReference type="EMBL" id="BMAV01024990">
    <property type="protein sequence ID" value="GFS37583.1"/>
    <property type="molecule type" value="Genomic_DNA"/>
</dbReference>
<evidence type="ECO:0000256" key="1">
    <source>
        <dbReference type="SAM" id="MobiDB-lite"/>
    </source>
</evidence>
<feature type="region of interest" description="Disordered" evidence="1">
    <location>
        <begin position="80"/>
        <end position="113"/>
    </location>
</feature>
<evidence type="ECO:0000313" key="2">
    <source>
        <dbReference type="EMBL" id="GFS37583.1"/>
    </source>
</evidence>
<reference evidence="2" key="1">
    <citation type="submission" date="2020-08" db="EMBL/GenBank/DDBJ databases">
        <title>Multicomponent nature underlies the extraordinary mechanical properties of spider dragline silk.</title>
        <authorList>
            <person name="Kono N."/>
            <person name="Nakamura H."/>
            <person name="Mori M."/>
            <person name="Yoshida Y."/>
            <person name="Ohtoshi R."/>
            <person name="Malay A.D."/>
            <person name="Moran D.A.P."/>
            <person name="Tomita M."/>
            <person name="Numata K."/>
            <person name="Arakawa K."/>
        </authorList>
    </citation>
    <scope>NUCLEOTIDE SEQUENCE</scope>
</reference>
<feature type="compositionally biased region" description="Polar residues" evidence="1">
    <location>
        <begin position="87"/>
        <end position="99"/>
    </location>
</feature>
<comment type="caution">
    <text evidence="2">The sequence shown here is derived from an EMBL/GenBank/DDBJ whole genome shotgun (WGS) entry which is preliminary data.</text>
</comment>
<keyword evidence="3" id="KW-1185">Reference proteome</keyword>
<accession>A0A8X6KBI4</accession>
<organism evidence="2 3">
    <name type="scientific">Trichonephila inaurata madagascariensis</name>
    <dbReference type="NCBI Taxonomy" id="2747483"/>
    <lineage>
        <taxon>Eukaryota</taxon>
        <taxon>Metazoa</taxon>
        <taxon>Ecdysozoa</taxon>
        <taxon>Arthropoda</taxon>
        <taxon>Chelicerata</taxon>
        <taxon>Arachnida</taxon>
        <taxon>Araneae</taxon>
        <taxon>Araneomorphae</taxon>
        <taxon>Entelegynae</taxon>
        <taxon>Araneoidea</taxon>
        <taxon>Nephilidae</taxon>
        <taxon>Trichonephila</taxon>
        <taxon>Trichonephila inaurata</taxon>
    </lineage>
</organism>
<evidence type="ECO:0000313" key="3">
    <source>
        <dbReference type="Proteomes" id="UP000886998"/>
    </source>
</evidence>
<gene>
    <name evidence="2" type="ORF">TNIN_312121</name>
</gene>
<dbReference type="Proteomes" id="UP000886998">
    <property type="component" value="Unassembled WGS sequence"/>
</dbReference>
<proteinExistence type="predicted"/>
<sequence>MARRLQSLETPDLVHRIEDTENMEQVQNYVDIHLCLHLFGLLCQVMGPNIVLFEKLQQSNSGAVLASPSLKFPDYEVVENGDDDKTVNNIPVSLPQNSDSETEDEELSRNDSSVVPVKTTWKHIVVPRPDGSRNDILL</sequence>
<dbReference type="AlphaFoldDB" id="A0A8X6KBI4"/>
<protein>
    <submittedName>
        <fullName evidence="2">Uncharacterized protein</fullName>
    </submittedName>
</protein>